<dbReference type="Gene3D" id="3.30.420.200">
    <property type="match status" value="1"/>
</dbReference>
<evidence type="ECO:0000313" key="3">
    <source>
        <dbReference type="EMBL" id="KUK90020.1"/>
    </source>
</evidence>
<dbReference type="SUPFAM" id="SSF53067">
    <property type="entry name" value="Actin-like ATPase domain"/>
    <property type="match status" value="1"/>
</dbReference>
<evidence type="ECO:0000313" key="2">
    <source>
        <dbReference type="EMBL" id="KUK67022.1"/>
    </source>
</evidence>
<evidence type="ECO:0000313" key="5">
    <source>
        <dbReference type="Proteomes" id="UP000055014"/>
    </source>
</evidence>
<evidence type="ECO:0000259" key="1">
    <source>
        <dbReference type="Pfam" id="PF00814"/>
    </source>
</evidence>
<gene>
    <name evidence="2" type="ORF">XD86_0930</name>
    <name evidence="3" type="ORF">XE02_0737</name>
</gene>
<dbReference type="GO" id="GO:0002949">
    <property type="term" value="P:tRNA threonylcarbamoyladenosine modification"/>
    <property type="evidence" value="ECO:0007669"/>
    <property type="project" value="InterPro"/>
</dbReference>
<evidence type="ECO:0000313" key="4">
    <source>
        <dbReference type="Proteomes" id="UP000054260"/>
    </source>
</evidence>
<dbReference type="InterPro" id="IPR000905">
    <property type="entry name" value="Gcp-like_dom"/>
</dbReference>
<reference evidence="4 5" key="2">
    <citation type="journal article" date="2015" name="MBio">
        <title>Genome-Resolved Metagenomic Analysis Reveals Roles for Candidate Phyla and Other Microbial Community Members in Biogeochemical Transformations in Oil Reservoirs.</title>
        <authorList>
            <person name="Hu P."/>
            <person name="Tom L."/>
            <person name="Singh A."/>
            <person name="Thomas B.C."/>
            <person name="Baker B.J."/>
            <person name="Piceno Y.M."/>
            <person name="Andersen G.L."/>
            <person name="Banfield J.F."/>
        </authorList>
    </citation>
    <scope>NUCLEOTIDE SEQUENCE [LARGE SCALE GENOMIC DNA]</scope>
</reference>
<comment type="caution">
    <text evidence="2">The sequence shown here is derived from an EMBL/GenBank/DDBJ whole genome shotgun (WGS) entry which is preliminary data.</text>
</comment>
<name>A0A101GYX9_9BACT</name>
<dbReference type="InterPro" id="IPR043129">
    <property type="entry name" value="ATPase_NBD"/>
</dbReference>
<dbReference type="NCBIfam" id="TIGR03725">
    <property type="entry name" value="T6A_YeaZ"/>
    <property type="match status" value="1"/>
</dbReference>
<dbReference type="EMBL" id="LGGW01000056">
    <property type="protein sequence ID" value="KUK90020.1"/>
    <property type="molecule type" value="Genomic_DNA"/>
</dbReference>
<reference evidence="2" key="1">
    <citation type="journal article" date="2015" name="MBio">
        <title>Genome-resolved metagenomic analysis reveals roles for candidate phyla and other microbial community members in biogeochemical transformations in oil reservoirs.</title>
        <authorList>
            <person name="Hu P."/>
            <person name="Tom L."/>
            <person name="Singh A."/>
            <person name="Thomas B.C."/>
            <person name="Baker B.J."/>
            <person name="Piceno Y.M."/>
            <person name="Andersen G.L."/>
            <person name="Banfield J.F."/>
        </authorList>
    </citation>
    <scope>NUCLEOTIDE SEQUENCE [LARGE SCALE GENOMIC DNA]</scope>
    <source>
        <strain evidence="2">46_47</strain>
        <strain evidence="3">46_70</strain>
    </source>
</reference>
<dbReference type="EMBL" id="LGGH01000138">
    <property type="protein sequence ID" value="KUK67022.1"/>
    <property type="molecule type" value="Genomic_DNA"/>
</dbReference>
<proteinExistence type="predicted"/>
<dbReference type="Proteomes" id="UP000054260">
    <property type="component" value="Unassembled WGS sequence"/>
</dbReference>
<accession>A0A101GYX9</accession>
<dbReference type="InterPro" id="IPR022496">
    <property type="entry name" value="T6A_TsaB"/>
</dbReference>
<dbReference type="Gene3D" id="3.30.420.40">
    <property type="match status" value="1"/>
</dbReference>
<feature type="domain" description="Gcp-like" evidence="1">
    <location>
        <begin position="38"/>
        <end position="125"/>
    </location>
</feature>
<organism evidence="2 4">
    <name type="scientific">Mesotoga infera</name>
    <dbReference type="NCBI Taxonomy" id="1236046"/>
    <lineage>
        <taxon>Bacteria</taxon>
        <taxon>Thermotogati</taxon>
        <taxon>Thermotogota</taxon>
        <taxon>Thermotogae</taxon>
        <taxon>Kosmotogales</taxon>
        <taxon>Kosmotogaceae</taxon>
        <taxon>Mesotoga</taxon>
    </lineage>
</organism>
<protein>
    <submittedName>
        <fullName evidence="2">Universal bacterial protein YeaZ</fullName>
    </submittedName>
</protein>
<dbReference type="Proteomes" id="UP000055014">
    <property type="component" value="Unassembled WGS sequence"/>
</dbReference>
<dbReference type="PATRIC" id="fig|1236046.5.peg.321"/>
<dbReference type="Pfam" id="PF00814">
    <property type="entry name" value="TsaD"/>
    <property type="match status" value="1"/>
</dbReference>
<sequence>MKYICFDTSSRTLLLSASNGRAVIDIRAHEIDRYGSMLAVIIKQSIENLKIEASELDFIGVGVGPGSLTGLRVGISTAKGMAFSFDLPTVQFNSLDILARPIDSERFAVLRRGREGHYYWREYRKGIPFGETGFTSSAELVSRIDASEIELFLDGEIDPLFDGFRISKVERYDPSVMRDIAVDKFSAGDTTNYSSLAPIYLQKSIAEINWEKKKSEGER</sequence>
<dbReference type="AlphaFoldDB" id="A0A101GYX9"/>